<protein>
    <submittedName>
        <fullName evidence="2">Uncharacterized protein</fullName>
    </submittedName>
</protein>
<gene>
    <name evidence="2" type="ORF">AK812_SmicGene30261</name>
</gene>
<dbReference type="AlphaFoldDB" id="A0A1Q9CZS6"/>
<sequence>MDCRNVEAPFWRHACAVHVALIGSLIAYAVFETCQIVGASRSPPVETLLQDWRGAGKWALCSSSSILRAGLSLPTTKQLMANEEVVNSTDERGSMLLHETIEINGQSQSCVIVDLSDWEMPLPPPVPLHLCADAGTGKVNLYLQHPMEGGGEGWQYLGNRGGGSRLVLKLDKHKHGWNLGYTSTEHDYYQVSRAEMSCCSDRTTKCSHWTEFESSKGSASYWRLVIETPMVSVSRKLGVLPQLFALLGRLGGYLSILTATFTALFVRKYPDSDLAKAFETRTLIGYQQRDNPPDWPVINTSPMGGAQDTNFLMQQRHSPQIPELPPGIVQPAPGTVQAVNIFTSNIAISKFNRIYLLVAMGTLHQDTITRLDSGLQPWSRELGPRRGGQPILRLSQKLRLTLSVPEGTWPRQQQLLSARGKALQRPWHLRPLLEAPGEKPPPLQPATTILELNLVEPSAKQLDWGKQCTEQIGAPDGRTAANDGEPEQPSGSQSGATPASEGDKNVPVGERTEKAIAVKEEEVDWDEREDQAAVTPPYIDEDANKETEWEDLKGPEGTKQPVTPELIVDFEEDPGEQHLSAGTVVEDVRNQWPSSTAFATIFHNMTVPDLRKEWGMPESPSPSQPPPSGQGESTVSKTSMVARGKEQELDQDELVKQVMEELKHPSSGGGQSHEGEELIDIEIDSGASIRPATPSVQSVGEKFGLKLKKKLEEDRRRTLRVGGLTVKLPQAKAGEPARGTLSTKIKRISSSMGGTSQETLTAKLKRVAAFLDVGESSRPKTKEKRRHKSGDDKWDRPPLRRRRHLSAK</sequence>
<feature type="region of interest" description="Disordered" evidence="1">
    <location>
        <begin position="610"/>
        <end position="654"/>
    </location>
</feature>
<feature type="compositionally biased region" description="Basic and acidic residues" evidence="1">
    <location>
        <begin position="510"/>
        <end position="520"/>
    </location>
</feature>
<evidence type="ECO:0000256" key="1">
    <source>
        <dbReference type="SAM" id="MobiDB-lite"/>
    </source>
</evidence>
<name>A0A1Q9CZS6_SYMMI</name>
<feature type="compositionally biased region" description="Basic residues" evidence="1">
    <location>
        <begin position="799"/>
        <end position="808"/>
    </location>
</feature>
<feature type="compositionally biased region" description="Basic and acidic residues" evidence="1">
    <location>
        <begin position="789"/>
        <end position="798"/>
    </location>
</feature>
<dbReference type="EMBL" id="LSRX01000816">
    <property type="protein sequence ID" value="OLP88418.1"/>
    <property type="molecule type" value="Genomic_DNA"/>
</dbReference>
<accession>A0A1Q9CZS6</accession>
<dbReference type="Proteomes" id="UP000186817">
    <property type="component" value="Unassembled WGS sequence"/>
</dbReference>
<feature type="region of interest" description="Disordered" evidence="1">
    <location>
        <begin position="771"/>
        <end position="808"/>
    </location>
</feature>
<organism evidence="2 3">
    <name type="scientific">Symbiodinium microadriaticum</name>
    <name type="common">Dinoflagellate</name>
    <name type="synonym">Zooxanthella microadriatica</name>
    <dbReference type="NCBI Taxonomy" id="2951"/>
    <lineage>
        <taxon>Eukaryota</taxon>
        <taxon>Sar</taxon>
        <taxon>Alveolata</taxon>
        <taxon>Dinophyceae</taxon>
        <taxon>Suessiales</taxon>
        <taxon>Symbiodiniaceae</taxon>
        <taxon>Symbiodinium</taxon>
    </lineage>
</organism>
<feature type="compositionally biased region" description="Basic and acidic residues" evidence="1">
    <location>
        <begin position="542"/>
        <end position="556"/>
    </location>
</feature>
<feature type="region of interest" description="Disordered" evidence="1">
    <location>
        <begin position="471"/>
        <end position="562"/>
    </location>
</feature>
<evidence type="ECO:0000313" key="2">
    <source>
        <dbReference type="EMBL" id="OLP88418.1"/>
    </source>
</evidence>
<feature type="compositionally biased region" description="Basic and acidic residues" evidence="1">
    <location>
        <begin position="643"/>
        <end position="654"/>
    </location>
</feature>
<proteinExistence type="predicted"/>
<evidence type="ECO:0000313" key="3">
    <source>
        <dbReference type="Proteomes" id="UP000186817"/>
    </source>
</evidence>
<comment type="caution">
    <text evidence="2">The sequence shown here is derived from an EMBL/GenBank/DDBJ whole genome shotgun (WGS) entry which is preliminary data.</text>
</comment>
<dbReference type="OrthoDB" id="414983at2759"/>
<reference evidence="2 3" key="1">
    <citation type="submission" date="2016-02" db="EMBL/GenBank/DDBJ databases">
        <title>Genome analysis of coral dinoflagellate symbionts highlights evolutionary adaptations to a symbiotic lifestyle.</title>
        <authorList>
            <person name="Aranda M."/>
            <person name="Li Y."/>
            <person name="Liew Y.J."/>
            <person name="Baumgarten S."/>
            <person name="Simakov O."/>
            <person name="Wilson M."/>
            <person name="Piel J."/>
            <person name="Ashoor H."/>
            <person name="Bougouffa S."/>
            <person name="Bajic V.B."/>
            <person name="Ryu T."/>
            <person name="Ravasi T."/>
            <person name="Bayer T."/>
            <person name="Micklem G."/>
            <person name="Kim H."/>
            <person name="Bhak J."/>
            <person name="Lajeunesse T.C."/>
            <person name="Voolstra C.R."/>
        </authorList>
    </citation>
    <scope>NUCLEOTIDE SEQUENCE [LARGE SCALE GENOMIC DNA]</scope>
    <source>
        <strain evidence="2 3">CCMP2467</strain>
    </source>
</reference>
<keyword evidence="3" id="KW-1185">Reference proteome</keyword>
<feature type="compositionally biased region" description="Pro residues" evidence="1">
    <location>
        <begin position="619"/>
        <end position="628"/>
    </location>
</feature>
<feature type="region of interest" description="Disordered" evidence="1">
    <location>
        <begin position="730"/>
        <end position="759"/>
    </location>
</feature>
<feature type="compositionally biased region" description="Polar residues" evidence="1">
    <location>
        <begin position="740"/>
        <end position="759"/>
    </location>
</feature>